<dbReference type="CDD" id="cd08432">
    <property type="entry name" value="PBP2_GcdR_TrpI_HvrB_AmpR_like"/>
    <property type="match status" value="1"/>
</dbReference>
<dbReference type="RefSeq" id="WP_109531299.1">
    <property type="nucleotide sequence ID" value="NZ_QEYD01000001.1"/>
</dbReference>
<keyword evidence="2" id="KW-0805">Transcription regulation</keyword>
<evidence type="ECO:0000313" key="6">
    <source>
        <dbReference type="EMBL" id="PWE31498.1"/>
    </source>
</evidence>
<name>A0A2U2CHZ4_9RHOB</name>
<dbReference type="OrthoDB" id="9813056at2"/>
<dbReference type="PRINTS" id="PR00039">
    <property type="entry name" value="HTHLYSR"/>
</dbReference>
<keyword evidence="4" id="KW-0804">Transcription</keyword>
<dbReference type="Gene3D" id="3.40.190.10">
    <property type="entry name" value="Periplasmic binding protein-like II"/>
    <property type="match status" value="2"/>
</dbReference>
<dbReference type="PROSITE" id="PS50931">
    <property type="entry name" value="HTH_LYSR"/>
    <property type="match status" value="1"/>
</dbReference>
<protein>
    <submittedName>
        <fullName evidence="6">LysR family transcriptional regulator</fullName>
    </submittedName>
</protein>
<dbReference type="GO" id="GO:0006351">
    <property type="term" value="P:DNA-templated transcription"/>
    <property type="evidence" value="ECO:0007669"/>
    <property type="project" value="TreeGrafter"/>
</dbReference>
<dbReference type="GO" id="GO:0003700">
    <property type="term" value="F:DNA-binding transcription factor activity"/>
    <property type="evidence" value="ECO:0007669"/>
    <property type="project" value="InterPro"/>
</dbReference>
<dbReference type="EMBL" id="QEYD01000001">
    <property type="protein sequence ID" value="PWE31498.1"/>
    <property type="molecule type" value="Genomic_DNA"/>
</dbReference>
<dbReference type="GO" id="GO:0043565">
    <property type="term" value="F:sequence-specific DNA binding"/>
    <property type="evidence" value="ECO:0007669"/>
    <property type="project" value="TreeGrafter"/>
</dbReference>
<proteinExistence type="inferred from homology"/>
<dbReference type="Pfam" id="PF00126">
    <property type="entry name" value="HTH_1"/>
    <property type="match status" value="1"/>
</dbReference>
<evidence type="ECO:0000256" key="4">
    <source>
        <dbReference type="ARBA" id="ARBA00023163"/>
    </source>
</evidence>
<dbReference type="Pfam" id="PF03466">
    <property type="entry name" value="LysR_substrate"/>
    <property type="match status" value="1"/>
</dbReference>
<dbReference type="SUPFAM" id="SSF46785">
    <property type="entry name" value="Winged helix' DNA-binding domain"/>
    <property type="match status" value="1"/>
</dbReference>
<dbReference type="InterPro" id="IPR036390">
    <property type="entry name" value="WH_DNA-bd_sf"/>
</dbReference>
<accession>A0A2U2CHZ4</accession>
<evidence type="ECO:0000256" key="1">
    <source>
        <dbReference type="ARBA" id="ARBA00009437"/>
    </source>
</evidence>
<gene>
    <name evidence="6" type="ORF">C4N9_00285</name>
</gene>
<dbReference type="InterPro" id="IPR005119">
    <property type="entry name" value="LysR_subst-bd"/>
</dbReference>
<keyword evidence="7" id="KW-1185">Reference proteome</keyword>
<comment type="similarity">
    <text evidence="1">Belongs to the LysR transcriptional regulatory family.</text>
</comment>
<comment type="caution">
    <text evidence="6">The sequence shown here is derived from an EMBL/GenBank/DDBJ whole genome shotgun (WGS) entry which is preliminary data.</text>
</comment>
<dbReference type="InterPro" id="IPR036388">
    <property type="entry name" value="WH-like_DNA-bd_sf"/>
</dbReference>
<dbReference type="PANTHER" id="PTHR30537">
    <property type="entry name" value="HTH-TYPE TRANSCRIPTIONAL REGULATOR"/>
    <property type="match status" value="1"/>
</dbReference>
<sequence length="297" mass="33320">MKTPFPPLNPLKTFEVAARLSNLTLAAEELGVSQVAVSRQVRVLEEFLGVTLFKRLHRGLELTDEGKLLANGISRAFQDIHNATRLVSRRGRRDILAIQSYTTFSQRWLIPRLTDFHDAFPRIEIRLSSSIAPVDFETQNLDAAIRAGKGDWPDLHSEKLTDIELTPICSPAFQKQHKLRVPDDLRRVRLLHSMARPTDWAAWIKRVGANVDPDPGIRFESSALAYEAAAMDSGVALAVKVFVRQNLQNGTLVAPFDASCYSGEGYFLTWPTAIPPSQPLMKFLDWMRQQLASDTDA</sequence>
<evidence type="ECO:0000256" key="3">
    <source>
        <dbReference type="ARBA" id="ARBA00023125"/>
    </source>
</evidence>
<keyword evidence="3" id="KW-0238">DNA-binding</keyword>
<dbReference type="InterPro" id="IPR058163">
    <property type="entry name" value="LysR-type_TF_proteobact-type"/>
</dbReference>
<dbReference type="Gene3D" id="1.10.10.10">
    <property type="entry name" value="Winged helix-like DNA-binding domain superfamily/Winged helix DNA-binding domain"/>
    <property type="match status" value="1"/>
</dbReference>
<dbReference type="PANTHER" id="PTHR30537:SF74">
    <property type="entry name" value="HTH-TYPE TRANSCRIPTIONAL REGULATOR TRPI"/>
    <property type="match status" value="1"/>
</dbReference>
<reference evidence="6 7" key="1">
    <citation type="submission" date="2018-05" db="EMBL/GenBank/DDBJ databases">
        <title>Pararhodobacter marina sp. nov., isolated from deep-sea water of the Indian Ocean.</title>
        <authorList>
            <person name="Lai Q.Sr."/>
            <person name="Liu X."/>
            <person name="Shao Z."/>
        </authorList>
    </citation>
    <scope>NUCLEOTIDE SEQUENCE [LARGE SCALE GENOMIC DNA]</scope>
    <source>
        <strain evidence="6 7">CIC4N-9</strain>
    </source>
</reference>
<evidence type="ECO:0000259" key="5">
    <source>
        <dbReference type="PROSITE" id="PS50931"/>
    </source>
</evidence>
<dbReference type="InterPro" id="IPR000847">
    <property type="entry name" value="LysR_HTH_N"/>
</dbReference>
<evidence type="ECO:0000256" key="2">
    <source>
        <dbReference type="ARBA" id="ARBA00023015"/>
    </source>
</evidence>
<dbReference type="GeneID" id="94363318"/>
<evidence type="ECO:0000313" key="7">
    <source>
        <dbReference type="Proteomes" id="UP000244940"/>
    </source>
</evidence>
<dbReference type="Proteomes" id="UP000244940">
    <property type="component" value="Unassembled WGS sequence"/>
</dbReference>
<dbReference type="AlphaFoldDB" id="A0A2U2CHZ4"/>
<organism evidence="6 7">
    <name type="scientific">Pararhodobacter marinus</name>
    <dbReference type="NCBI Taxonomy" id="2184063"/>
    <lineage>
        <taxon>Bacteria</taxon>
        <taxon>Pseudomonadati</taxon>
        <taxon>Pseudomonadota</taxon>
        <taxon>Alphaproteobacteria</taxon>
        <taxon>Rhodobacterales</taxon>
        <taxon>Paracoccaceae</taxon>
        <taxon>Pararhodobacter</taxon>
    </lineage>
</organism>
<feature type="domain" description="HTH lysR-type" evidence="5">
    <location>
        <begin position="6"/>
        <end position="63"/>
    </location>
</feature>
<dbReference type="SUPFAM" id="SSF53850">
    <property type="entry name" value="Periplasmic binding protein-like II"/>
    <property type="match status" value="1"/>
</dbReference>